<feature type="compositionally biased region" description="Polar residues" evidence="1">
    <location>
        <begin position="1"/>
        <end position="18"/>
    </location>
</feature>
<proteinExistence type="predicted"/>
<organism evidence="2 3">
    <name type="scientific">Paenibacillus baekrokdamisoli</name>
    <dbReference type="NCBI Taxonomy" id="1712516"/>
    <lineage>
        <taxon>Bacteria</taxon>
        <taxon>Bacillati</taxon>
        <taxon>Bacillota</taxon>
        <taxon>Bacilli</taxon>
        <taxon>Bacillales</taxon>
        <taxon>Paenibacillaceae</taxon>
        <taxon>Paenibacillus</taxon>
    </lineage>
</organism>
<protein>
    <recommendedName>
        <fullName evidence="4">Peptidase C39-like domain-containing protein</fullName>
    </recommendedName>
</protein>
<accession>A0A3G9J472</accession>
<evidence type="ECO:0000313" key="2">
    <source>
        <dbReference type="EMBL" id="BBH20591.1"/>
    </source>
</evidence>
<dbReference type="EMBL" id="AP019308">
    <property type="protein sequence ID" value="BBH20591.1"/>
    <property type="molecule type" value="Genomic_DNA"/>
</dbReference>
<keyword evidence="3" id="KW-1185">Reference proteome</keyword>
<evidence type="ECO:0000256" key="1">
    <source>
        <dbReference type="SAM" id="MobiDB-lite"/>
    </source>
</evidence>
<feature type="region of interest" description="Disordered" evidence="1">
    <location>
        <begin position="1"/>
        <end position="21"/>
    </location>
</feature>
<evidence type="ECO:0008006" key="4">
    <source>
        <dbReference type="Google" id="ProtNLM"/>
    </source>
</evidence>
<dbReference type="Proteomes" id="UP000275368">
    <property type="component" value="Chromosome"/>
</dbReference>
<evidence type="ECO:0000313" key="3">
    <source>
        <dbReference type="Proteomes" id="UP000275368"/>
    </source>
</evidence>
<dbReference type="KEGG" id="pbk:Back11_19360"/>
<sequence length="73" mass="7951">MAVTRNYQQSTGITNSKSACGPTTGAMIVNYYKSQGYNVRNNTYYGSNAGLVNHIYGEMNSGILGTTLVQELY</sequence>
<reference evidence="2 3" key="1">
    <citation type="submission" date="2018-11" db="EMBL/GenBank/DDBJ databases">
        <title>Complete genome sequence of Paenibacillus baekrokdamisoli strain KCTC 33723.</title>
        <authorList>
            <person name="Kang S.W."/>
            <person name="Lee K.C."/>
            <person name="Kim K.K."/>
            <person name="Kim J.S."/>
            <person name="Kim D.S."/>
            <person name="Ko S.H."/>
            <person name="Yang S.H."/>
            <person name="Lee J.S."/>
        </authorList>
    </citation>
    <scope>NUCLEOTIDE SEQUENCE [LARGE SCALE GENOMIC DNA]</scope>
    <source>
        <strain evidence="2 3">KCTC 33723</strain>
    </source>
</reference>
<dbReference type="AlphaFoldDB" id="A0A3G9J472"/>
<name>A0A3G9J472_9BACL</name>
<gene>
    <name evidence="2" type="ORF">Back11_19360</name>
</gene>